<dbReference type="OrthoDB" id="19482at2759"/>
<dbReference type="Proteomes" id="UP000033483">
    <property type="component" value="Unassembled WGS sequence"/>
</dbReference>
<evidence type="ECO:0000313" key="10">
    <source>
        <dbReference type="Proteomes" id="UP000033483"/>
    </source>
</evidence>
<dbReference type="GO" id="GO:0032456">
    <property type="term" value="P:endocytic recycling"/>
    <property type="evidence" value="ECO:0007669"/>
    <property type="project" value="TreeGrafter"/>
</dbReference>
<keyword evidence="4" id="KW-0653">Protein transport</keyword>
<evidence type="ECO:0000256" key="4">
    <source>
        <dbReference type="ARBA" id="ARBA00022927"/>
    </source>
</evidence>
<dbReference type="GO" id="GO:0042147">
    <property type="term" value="P:retrograde transport, endosome to Golgi"/>
    <property type="evidence" value="ECO:0007669"/>
    <property type="project" value="TreeGrafter"/>
</dbReference>
<evidence type="ECO:0000259" key="7">
    <source>
        <dbReference type="Pfam" id="PF04129"/>
    </source>
</evidence>
<evidence type="ECO:0000256" key="5">
    <source>
        <dbReference type="ARBA" id="ARBA00023034"/>
    </source>
</evidence>
<feature type="domain" description="Vps52 coiled-coil" evidence="7">
    <location>
        <begin position="164"/>
        <end position="332"/>
    </location>
</feature>
<proteinExistence type="inferred from homology"/>
<dbReference type="InterPro" id="IPR048319">
    <property type="entry name" value="Vps52_CC"/>
</dbReference>
<comment type="subcellular location">
    <subcellularLocation>
        <location evidence="1">Golgi apparatus</location>
        <location evidence="1">trans-Golgi network</location>
    </subcellularLocation>
</comment>
<comment type="caution">
    <text evidence="9">The sequence shown here is derived from an EMBL/GenBank/DDBJ whole genome shotgun (WGS) entry which is preliminary data.</text>
</comment>
<comment type="similarity">
    <text evidence="2">Belongs to the VPS52 family.</text>
</comment>
<evidence type="ECO:0000256" key="1">
    <source>
        <dbReference type="ARBA" id="ARBA00004601"/>
    </source>
</evidence>
<dbReference type="GO" id="GO:0006896">
    <property type="term" value="P:Golgi to vacuole transport"/>
    <property type="evidence" value="ECO:0007669"/>
    <property type="project" value="TreeGrafter"/>
</dbReference>
<dbReference type="AlphaFoldDB" id="A0A0F4Z989"/>
<dbReference type="InterPro" id="IPR007258">
    <property type="entry name" value="Vps52"/>
</dbReference>
<feature type="domain" description="Vps52 C-terminal" evidence="8">
    <location>
        <begin position="349"/>
        <end position="665"/>
    </location>
</feature>
<dbReference type="GO" id="GO:0019905">
    <property type="term" value="F:syntaxin binding"/>
    <property type="evidence" value="ECO:0007669"/>
    <property type="project" value="TreeGrafter"/>
</dbReference>
<evidence type="ECO:0000256" key="3">
    <source>
        <dbReference type="ARBA" id="ARBA00022448"/>
    </source>
</evidence>
<keyword evidence="3" id="KW-0813">Transport</keyword>
<dbReference type="PANTHER" id="PTHR14190">
    <property type="entry name" value="SUPPRESSOR OF ACTIN MUTATIONS 2/VACUOLAR PROTEIN SORTING 52"/>
    <property type="match status" value="1"/>
</dbReference>
<accession>A0A0F4Z989</accession>
<dbReference type="InterPro" id="IPR048361">
    <property type="entry name" value="Vps52_C"/>
</dbReference>
<dbReference type="GO" id="GO:0005829">
    <property type="term" value="C:cytosol"/>
    <property type="evidence" value="ECO:0007669"/>
    <property type="project" value="GOC"/>
</dbReference>
<reference evidence="9 10" key="1">
    <citation type="submission" date="2015-03" db="EMBL/GenBank/DDBJ databases">
        <authorList>
            <person name="Radwan O."/>
            <person name="Al-Naeli F.A."/>
            <person name="Rendon G.A."/>
            <person name="Fields C."/>
        </authorList>
    </citation>
    <scope>NUCLEOTIDE SEQUENCE [LARGE SCALE GENOMIC DNA]</scope>
    <source>
        <strain evidence="9">CR-DP1</strain>
    </source>
</reference>
<evidence type="ECO:0000256" key="2">
    <source>
        <dbReference type="ARBA" id="ARBA00008180"/>
    </source>
</evidence>
<gene>
    <name evidence="9" type="ORF">TD95_001142</name>
</gene>
<dbReference type="Pfam" id="PF04129">
    <property type="entry name" value="Vps52_CC"/>
    <property type="match status" value="1"/>
</dbReference>
<name>A0A0F4Z989_9PEZI</name>
<dbReference type="EMBL" id="LAEV01001896">
    <property type="protein sequence ID" value="KKA27077.1"/>
    <property type="molecule type" value="Genomic_DNA"/>
</dbReference>
<evidence type="ECO:0000256" key="6">
    <source>
        <dbReference type="SAM" id="MobiDB-lite"/>
    </source>
</evidence>
<organism evidence="9 10">
    <name type="scientific">Thielaviopsis punctulata</name>
    <dbReference type="NCBI Taxonomy" id="72032"/>
    <lineage>
        <taxon>Eukaryota</taxon>
        <taxon>Fungi</taxon>
        <taxon>Dikarya</taxon>
        <taxon>Ascomycota</taxon>
        <taxon>Pezizomycotina</taxon>
        <taxon>Sordariomycetes</taxon>
        <taxon>Hypocreomycetidae</taxon>
        <taxon>Microascales</taxon>
        <taxon>Ceratocystidaceae</taxon>
        <taxon>Thielaviopsis</taxon>
    </lineage>
</organism>
<dbReference type="GO" id="GO:0000938">
    <property type="term" value="C:GARP complex"/>
    <property type="evidence" value="ECO:0007669"/>
    <property type="project" value="TreeGrafter"/>
</dbReference>
<dbReference type="Pfam" id="PF20655">
    <property type="entry name" value="Vps52_C"/>
    <property type="match status" value="1"/>
</dbReference>
<keyword evidence="5" id="KW-0333">Golgi apparatus</keyword>
<dbReference type="GO" id="GO:0015031">
    <property type="term" value="P:protein transport"/>
    <property type="evidence" value="ECO:0007669"/>
    <property type="project" value="UniProtKB-KW"/>
</dbReference>
<dbReference type="PANTHER" id="PTHR14190:SF7">
    <property type="entry name" value="VACUOLAR PROTEIN SORTING-ASSOCIATED PROTEIN 52 HOMOLOG"/>
    <property type="match status" value="1"/>
</dbReference>
<sequence>MWLDRLASQANQSSSSLPASRPYNNNNNNSNNSNNNTALPPRTSSAFSPYVTSQRSASTQQKGPALVTATNDSTVSLLSSARKQNGGTPKSTSPGAVSPEDLVDHLLEIKRDPADAMIPSAHSITDDDLEIDFDFGGMSLSTFATSEVPRKLSETRPVVEYDNEKARLDQLHRSIVECDSVLNSVEANLESFRSDLEFVSADIETLQARFMALNCRLENRKAVEKALGLVVEDLSVAPSVVSKISEGPIDEAWVKALHEVDRRASMYKKESNKQGKAWEELGPLLEKLVAKAIERIRDYIVTQTNSIRSPNINAQIIQQQNFLKFKDGFAFLYKHNPKLGDEICLAYQNTIRWYYLHHFTRYQKSLEKLKIHIFDKSDAMGIEDSRKSLLSVPSMRQQAPPHDTFNLGRRIELLKTNNQTALSSYLAEETQGYQYVEVPFRNFNLALVDNATAEYTFLASFFSPPMSLSAVQKHFDYIFEPTFALGQALARNVLGETFDVLGLLLCIRLNQHFAFELQRRRVPALDSYINTTNMMLWPRLQKVMDFHSDSIHTLTSNLPSKPSSSNMSFAPHMITQRFGQILHGVLALSSEAADDEPVVTSLGRLRMEVETFLSKYAQVQSGGDQRKRSRFLYNNFSLIATIISDTVGKLAEEQQSHYEGLKTQFQEGP</sequence>
<evidence type="ECO:0000313" key="9">
    <source>
        <dbReference type="EMBL" id="KKA27077.1"/>
    </source>
</evidence>
<evidence type="ECO:0000259" key="8">
    <source>
        <dbReference type="Pfam" id="PF20655"/>
    </source>
</evidence>
<keyword evidence="10" id="KW-1185">Reference proteome</keyword>
<feature type="compositionally biased region" description="Low complexity" evidence="6">
    <location>
        <begin position="1"/>
        <end position="36"/>
    </location>
</feature>
<feature type="region of interest" description="Disordered" evidence="6">
    <location>
        <begin position="1"/>
        <end position="69"/>
    </location>
</feature>
<protein>
    <submittedName>
        <fullName evidence="9">Uncharacterized protein</fullName>
    </submittedName>
</protein>
<feature type="compositionally biased region" description="Polar residues" evidence="6">
    <location>
        <begin position="42"/>
        <end position="69"/>
    </location>
</feature>